<proteinExistence type="predicted"/>
<dbReference type="EMBL" id="UINC01001039">
    <property type="protein sequence ID" value="SUZ68463.1"/>
    <property type="molecule type" value="Genomic_DNA"/>
</dbReference>
<organism evidence="2">
    <name type="scientific">marine metagenome</name>
    <dbReference type="NCBI Taxonomy" id="408172"/>
    <lineage>
        <taxon>unclassified sequences</taxon>
        <taxon>metagenomes</taxon>
        <taxon>ecological metagenomes</taxon>
    </lineage>
</organism>
<sequence>MTGQPEASDLVTDPAPFGSLVSPGPASQRSP</sequence>
<protein>
    <submittedName>
        <fullName evidence="2">Uncharacterized protein</fullName>
    </submittedName>
</protein>
<reference evidence="2" key="1">
    <citation type="submission" date="2018-05" db="EMBL/GenBank/DDBJ databases">
        <authorList>
            <person name="Lanie J.A."/>
            <person name="Ng W.-L."/>
            <person name="Kazmierczak K.M."/>
            <person name="Andrzejewski T.M."/>
            <person name="Davidsen T.M."/>
            <person name="Wayne K.J."/>
            <person name="Tettelin H."/>
            <person name="Glass J.I."/>
            <person name="Rusch D."/>
            <person name="Podicherti R."/>
            <person name="Tsui H.-C.T."/>
            <person name="Winkler M.E."/>
        </authorList>
    </citation>
    <scope>NUCLEOTIDE SEQUENCE</scope>
</reference>
<evidence type="ECO:0000256" key="1">
    <source>
        <dbReference type="SAM" id="MobiDB-lite"/>
    </source>
</evidence>
<name>A0A381PSL7_9ZZZZ</name>
<gene>
    <name evidence="2" type="ORF">METZ01_LOCUS21317</name>
</gene>
<feature type="region of interest" description="Disordered" evidence="1">
    <location>
        <begin position="1"/>
        <end position="31"/>
    </location>
</feature>
<accession>A0A381PSL7</accession>
<dbReference type="AlphaFoldDB" id="A0A381PSL7"/>
<evidence type="ECO:0000313" key="2">
    <source>
        <dbReference type="EMBL" id="SUZ68463.1"/>
    </source>
</evidence>